<dbReference type="Gene3D" id="2.40.128.110">
    <property type="entry name" value="Lipid/polyisoprenoid-binding, YceI-like"/>
    <property type="match status" value="1"/>
</dbReference>
<dbReference type="SUPFAM" id="SSF101874">
    <property type="entry name" value="YceI-like"/>
    <property type="match status" value="1"/>
</dbReference>
<dbReference type="Proteomes" id="UP001161391">
    <property type="component" value="Unassembled WGS sequence"/>
</dbReference>
<evidence type="ECO:0000259" key="1">
    <source>
        <dbReference type="SMART" id="SM00867"/>
    </source>
</evidence>
<organism evidence="2 3">
    <name type="scientific">Algimonas ampicilliniresistens</name>
    <dbReference type="NCBI Taxonomy" id="1298735"/>
    <lineage>
        <taxon>Bacteria</taxon>
        <taxon>Pseudomonadati</taxon>
        <taxon>Pseudomonadota</taxon>
        <taxon>Alphaproteobacteria</taxon>
        <taxon>Maricaulales</taxon>
        <taxon>Robiginitomaculaceae</taxon>
        <taxon>Algimonas</taxon>
    </lineage>
</organism>
<proteinExistence type="predicted"/>
<evidence type="ECO:0000313" key="3">
    <source>
        <dbReference type="Proteomes" id="UP001161391"/>
    </source>
</evidence>
<dbReference type="InterPro" id="IPR007372">
    <property type="entry name" value="Lipid/polyisoprenoid-bd_YceI"/>
</dbReference>
<dbReference type="EMBL" id="BSNK01000001">
    <property type="protein sequence ID" value="GLQ22295.1"/>
    <property type="molecule type" value="Genomic_DNA"/>
</dbReference>
<dbReference type="InterPro" id="IPR036761">
    <property type="entry name" value="TTHA0802/YceI-like_sf"/>
</dbReference>
<keyword evidence="3" id="KW-1185">Reference proteome</keyword>
<sequence length="166" mass="18192">MKTNYDVIYSESRLGFTAEQEGAPFEGEFTEFTAAIFFDPAVLETARVRVDVPLASFSAGNADRESSAPGKAWFDMKSFPVAKFESDAIRADGAGYIADGKLSLKGKTLPLSLPFSLQEMDGKTEMRSTTVLDRTQWGVGEAPWDTDQYISRAVSLDITVVAQKRS</sequence>
<protein>
    <recommendedName>
        <fullName evidence="1">Lipid/polyisoprenoid-binding YceI-like domain-containing protein</fullName>
    </recommendedName>
</protein>
<dbReference type="Pfam" id="PF04264">
    <property type="entry name" value="YceI"/>
    <property type="match status" value="1"/>
</dbReference>
<dbReference type="PANTHER" id="PTHR34406">
    <property type="entry name" value="PROTEIN YCEI"/>
    <property type="match status" value="1"/>
</dbReference>
<reference evidence="2" key="1">
    <citation type="journal article" date="2014" name="Int. J. Syst. Evol. Microbiol.">
        <title>Complete genome of a new Firmicutes species belonging to the dominant human colonic microbiota ('Ruminococcus bicirculans') reveals two chromosomes and a selective capacity to utilize plant glucans.</title>
        <authorList>
            <consortium name="NISC Comparative Sequencing Program"/>
            <person name="Wegmann U."/>
            <person name="Louis P."/>
            <person name="Goesmann A."/>
            <person name="Henrissat B."/>
            <person name="Duncan S.H."/>
            <person name="Flint H.J."/>
        </authorList>
    </citation>
    <scope>NUCLEOTIDE SEQUENCE</scope>
    <source>
        <strain evidence="2">NBRC 108219</strain>
    </source>
</reference>
<dbReference type="PANTHER" id="PTHR34406:SF1">
    <property type="entry name" value="PROTEIN YCEI"/>
    <property type="match status" value="1"/>
</dbReference>
<dbReference type="SMART" id="SM00867">
    <property type="entry name" value="YceI"/>
    <property type="match status" value="1"/>
</dbReference>
<feature type="domain" description="Lipid/polyisoprenoid-binding YceI-like" evidence="1">
    <location>
        <begin position="4"/>
        <end position="163"/>
    </location>
</feature>
<evidence type="ECO:0000313" key="2">
    <source>
        <dbReference type="EMBL" id="GLQ22295.1"/>
    </source>
</evidence>
<name>A0ABQ5V6K1_9PROT</name>
<reference evidence="2" key="2">
    <citation type="submission" date="2023-01" db="EMBL/GenBank/DDBJ databases">
        <title>Draft genome sequence of Algimonas ampicilliniresistens strain NBRC 108219.</title>
        <authorList>
            <person name="Sun Q."/>
            <person name="Mori K."/>
        </authorList>
    </citation>
    <scope>NUCLEOTIDE SEQUENCE</scope>
    <source>
        <strain evidence="2">NBRC 108219</strain>
    </source>
</reference>
<accession>A0ABQ5V6K1</accession>
<comment type="caution">
    <text evidence="2">The sequence shown here is derived from an EMBL/GenBank/DDBJ whole genome shotgun (WGS) entry which is preliminary data.</text>
</comment>
<gene>
    <name evidence="2" type="ORF">GCM10007853_01690</name>
</gene>